<name>A0ACC2VMB2_9TREE</name>
<evidence type="ECO:0000313" key="2">
    <source>
        <dbReference type="Proteomes" id="UP001241377"/>
    </source>
</evidence>
<organism evidence="1 2">
    <name type="scientific">Naganishia cerealis</name>
    <dbReference type="NCBI Taxonomy" id="610337"/>
    <lineage>
        <taxon>Eukaryota</taxon>
        <taxon>Fungi</taxon>
        <taxon>Dikarya</taxon>
        <taxon>Basidiomycota</taxon>
        <taxon>Agaricomycotina</taxon>
        <taxon>Tremellomycetes</taxon>
        <taxon>Filobasidiales</taxon>
        <taxon>Filobasidiaceae</taxon>
        <taxon>Naganishia</taxon>
    </lineage>
</organism>
<dbReference type="Proteomes" id="UP001241377">
    <property type="component" value="Unassembled WGS sequence"/>
</dbReference>
<proteinExistence type="predicted"/>
<accession>A0ACC2VMB2</accession>
<comment type="caution">
    <text evidence="1">The sequence shown here is derived from an EMBL/GenBank/DDBJ whole genome shotgun (WGS) entry which is preliminary data.</text>
</comment>
<reference evidence="1" key="1">
    <citation type="submission" date="2023-04" db="EMBL/GenBank/DDBJ databases">
        <title>Draft Genome sequencing of Naganishia species isolated from polar environments using Oxford Nanopore Technology.</title>
        <authorList>
            <person name="Leo P."/>
            <person name="Venkateswaran K."/>
        </authorList>
    </citation>
    <scope>NUCLEOTIDE SEQUENCE</scope>
    <source>
        <strain evidence="1">MNA-CCFEE 5261</strain>
    </source>
</reference>
<sequence>MSSILLKTLAEDLDPHLRDQLLGDDDLQRETQSYLSRLLINDELLSTENFSTTTTDDPNRQQTLTEEIAELDQQHHIVSKEMAAETDHNRDLIVGISRNLDDIKLRLANTIPSQIDTILQIVDSSEKFDRLVVPTNEKLEESIKSNDVILANIDSVLDFLELPTLCKLCISQGNYQESLEISILVQSLLIRFPKLTIFQRISKQVDVELELMAKGLIKLLNTNLKQNQILKIFQILSRLNLNCVASSSKSTSILLPVSSEDSFHKTRFLKLIYLNGRFKFIIKELENLAPLIRFNRLTYLKRFVETYREHIFSSLSIYSTIFSTQATTNKETSENDDKALLYQYIKSLSMRLVEEINEYFPDLYFGKSDSDDYAEKDGFILQIIYLCKSVAKFGTNFETILMYELCYKRNTGITTEDWERNIAKVDIYA</sequence>
<gene>
    <name evidence="1" type="ORF">QFC19_005603</name>
</gene>
<protein>
    <submittedName>
        <fullName evidence="1">Uncharacterized protein</fullName>
    </submittedName>
</protein>
<keyword evidence="2" id="KW-1185">Reference proteome</keyword>
<dbReference type="EMBL" id="JASBWR010000064">
    <property type="protein sequence ID" value="KAJ9100251.1"/>
    <property type="molecule type" value="Genomic_DNA"/>
</dbReference>
<evidence type="ECO:0000313" key="1">
    <source>
        <dbReference type="EMBL" id="KAJ9100251.1"/>
    </source>
</evidence>